<protein>
    <submittedName>
        <fullName evidence="1">Uncharacterized protein</fullName>
    </submittedName>
</protein>
<proteinExistence type="predicted"/>
<dbReference type="EMBL" id="CAJNJA010059652">
    <property type="protein sequence ID" value="CAE7868353.1"/>
    <property type="molecule type" value="Genomic_DNA"/>
</dbReference>
<sequence length="108" mass="12338">MHERASEVPEGFRKHVKFREEVDIPKLEALLKDYVFSQSIGTLNPPKFGKVLAAKSMRDSKEDLCVLYSVESSGPADRPPYEAFDEPDIFEEVVYVTDYISISRAPKR</sequence>
<organism evidence="1 2">
    <name type="scientific">Symbiodinium necroappetens</name>
    <dbReference type="NCBI Taxonomy" id="1628268"/>
    <lineage>
        <taxon>Eukaryota</taxon>
        <taxon>Sar</taxon>
        <taxon>Alveolata</taxon>
        <taxon>Dinophyceae</taxon>
        <taxon>Suessiales</taxon>
        <taxon>Symbiodiniaceae</taxon>
        <taxon>Symbiodinium</taxon>
    </lineage>
</organism>
<evidence type="ECO:0000313" key="2">
    <source>
        <dbReference type="Proteomes" id="UP000601435"/>
    </source>
</evidence>
<evidence type="ECO:0000313" key="1">
    <source>
        <dbReference type="EMBL" id="CAE7868353.1"/>
    </source>
</evidence>
<name>A0A813AH39_9DINO</name>
<comment type="caution">
    <text evidence="1">The sequence shown here is derived from an EMBL/GenBank/DDBJ whole genome shotgun (WGS) entry which is preliminary data.</text>
</comment>
<reference evidence="1" key="1">
    <citation type="submission" date="2021-02" db="EMBL/GenBank/DDBJ databases">
        <authorList>
            <person name="Dougan E. K."/>
            <person name="Rhodes N."/>
            <person name="Thang M."/>
            <person name="Chan C."/>
        </authorList>
    </citation>
    <scope>NUCLEOTIDE SEQUENCE</scope>
</reference>
<gene>
    <name evidence="1" type="ORF">SNEC2469_LOCUS27913</name>
</gene>
<dbReference type="Proteomes" id="UP000601435">
    <property type="component" value="Unassembled WGS sequence"/>
</dbReference>
<dbReference type="AlphaFoldDB" id="A0A813AH39"/>
<keyword evidence="2" id="KW-1185">Reference proteome</keyword>
<accession>A0A813AH39</accession>
<dbReference type="OrthoDB" id="409598at2759"/>